<dbReference type="InterPro" id="IPR017871">
    <property type="entry name" value="ABC_transporter-like_CS"/>
</dbReference>
<evidence type="ECO:0000259" key="4">
    <source>
        <dbReference type="PROSITE" id="PS50893"/>
    </source>
</evidence>
<dbReference type="AlphaFoldDB" id="A0A6L7GLD7"/>
<dbReference type="PROSITE" id="PS00211">
    <property type="entry name" value="ABC_TRANSPORTER_1"/>
    <property type="match status" value="1"/>
</dbReference>
<dbReference type="OrthoDB" id="9802264at2"/>
<dbReference type="GO" id="GO:0005524">
    <property type="term" value="F:ATP binding"/>
    <property type="evidence" value="ECO:0007669"/>
    <property type="project" value="UniProtKB-KW"/>
</dbReference>
<dbReference type="PROSITE" id="PS50893">
    <property type="entry name" value="ABC_TRANSPORTER_2"/>
    <property type="match status" value="1"/>
</dbReference>
<organism evidence="5 6">
    <name type="scientific">Allopontixanthobacter confluentis</name>
    <dbReference type="NCBI Taxonomy" id="1849021"/>
    <lineage>
        <taxon>Bacteria</taxon>
        <taxon>Pseudomonadati</taxon>
        <taxon>Pseudomonadota</taxon>
        <taxon>Alphaproteobacteria</taxon>
        <taxon>Sphingomonadales</taxon>
        <taxon>Erythrobacteraceae</taxon>
        <taxon>Allopontixanthobacter</taxon>
    </lineage>
</organism>
<accession>A0A6L7GLD7</accession>
<evidence type="ECO:0000256" key="1">
    <source>
        <dbReference type="ARBA" id="ARBA00022448"/>
    </source>
</evidence>
<dbReference type="FunFam" id="3.40.50.300:FF:000425">
    <property type="entry name" value="Probable ABC transporter, ATP-binding subunit"/>
    <property type="match status" value="1"/>
</dbReference>
<sequence>MDQPSHALLEFVNVRKAFASTVTEDSAVDVAVDGVSCGIAAGSFVALVGASGSGKSTLLKTVNRLGDPDSGQVLLAGDNVQDAAPAMLRRRIGYVFQGVGLFPHMNVADNIGIGPRLSGTRASDGRIAELLELVELDGSYAGRMPHELSGGQRQRIGVARALAGNPQLLLMDEPFGALDPLTRDGLGKRVRALHGQLNLTTMMVTHDMAEALLLADRILVMEKGRIVADETPRSLLKGAGGPIAQAMVAVPREQAAALAQMAQLDGPA</sequence>
<evidence type="ECO:0000256" key="2">
    <source>
        <dbReference type="ARBA" id="ARBA00022741"/>
    </source>
</evidence>
<dbReference type="PANTHER" id="PTHR42781:SF4">
    <property type="entry name" value="SPERMIDINE_PUTRESCINE IMPORT ATP-BINDING PROTEIN POTA"/>
    <property type="match status" value="1"/>
</dbReference>
<evidence type="ECO:0000256" key="3">
    <source>
        <dbReference type="ARBA" id="ARBA00022840"/>
    </source>
</evidence>
<dbReference type="InterPro" id="IPR027417">
    <property type="entry name" value="P-loop_NTPase"/>
</dbReference>
<gene>
    <name evidence="5" type="ORF">GRI44_11935</name>
</gene>
<dbReference type="EMBL" id="WTYU01000002">
    <property type="protein sequence ID" value="MXP15461.1"/>
    <property type="molecule type" value="Genomic_DNA"/>
</dbReference>
<evidence type="ECO:0000313" key="5">
    <source>
        <dbReference type="EMBL" id="MXP15461.1"/>
    </source>
</evidence>
<dbReference type="PANTHER" id="PTHR42781">
    <property type="entry name" value="SPERMIDINE/PUTRESCINE IMPORT ATP-BINDING PROTEIN POTA"/>
    <property type="match status" value="1"/>
</dbReference>
<dbReference type="InterPro" id="IPR003439">
    <property type="entry name" value="ABC_transporter-like_ATP-bd"/>
</dbReference>
<evidence type="ECO:0000313" key="6">
    <source>
        <dbReference type="Proteomes" id="UP000473531"/>
    </source>
</evidence>
<dbReference type="GO" id="GO:0015697">
    <property type="term" value="P:quaternary ammonium group transport"/>
    <property type="evidence" value="ECO:0007669"/>
    <property type="project" value="UniProtKB-ARBA"/>
</dbReference>
<keyword evidence="3 5" id="KW-0067">ATP-binding</keyword>
<keyword evidence="2" id="KW-0547">Nucleotide-binding</keyword>
<protein>
    <submittedName>
        <fullName evidence="5">ATP-binding cassette domain-containing protein</fullName>
    </submittedName>
</protein>
<feature type="domain" description="ABC transporter" evidence="4">
    <location>
        <begin position="9"/>
        <end position="248"/>
    </location>
</feature>
<dbReference type="Proteomes" id="UP000473531">
    <property type="component" value="Unassembled WGS sequence"/>
</dbReference>
<dbReference type="SMART" id="SM00382">
    <property type="entry name" value="AAA"/>
    <property type="match status" value="1"/>
</dbReference>
<dbReference type="SUPFAM" id="SSF52540">
    <property type="entry name" value="P-loop containing nucleoside triphosphate hydrolases"/>
    <property type="match status" value="1"/>
</dbReference>
<dbReference type="InterPro" id="IPR003593">
    <property type="entry name" value="AAA+_ATPase"/>
</dbReference>
<dbReference type="Gene3D" id="3.40.50.300">
    <property type="entry name" value="P-loop containing nucleotide triphosphate hydrolases"/>
    <property type="match status" value="1"/>
</dbReference>
<name>A0A6L7GLD7_9SPHN</name>
<dbReference type="RefSeq" id="WP_160601978.1">
    <property type="nucleotide sequence ID" value="NZ_WTYU01000002.1"/>
</dbReference>
<keyword evidence="6" id="KW-1185">Reference proteome</keyword>
<comment type="caution">
    <text evidence="5">The sequence shown here is derived from an EMBL/GenBank/DDBJ whole genome shotgun (WGS) entry which is preliminary data.</text>
</comment>
<keyword evidence="1" id="KW-0813">Transport</keyword>
<dbReference type="GO" id="GO:0016887">
    <property type="term" value="F:ATP hydrolysis activity"/>
    <property type="evidence" value="ECO:0007669"/>
    <property type="project" value="InterPro"/>
</dbReference>
<reference evidence="5 6" key="1">
    <citation type="submission" date="2019-12" db="EMBL/GenBank/DDBJ databases">
        <title>Genomic-based taxomic classification of the family Erythrobacteraceae.</title>
        <authorList>
            <person name="Xu L."/>
        </authorList>
    </citation>
    <scope>NUCLEOTIDE SEQUENCE [LARGE SCALE GENOMIC DNA]</scope>
    <source>
        <strain evidence="5 6">KCTC 52259</strain>
    </source>
</reference>
<proteinExistence type="predicted"/>
<dbReference type="Pfam" id="PF00005">
    <property type="entry name" value="ABC_tran"/>
    <property type="match status" value="1"/>
</dbReference>
<dbReference type="InterPro" id="IPR050093">
    <property type="entry name" value="ABC_SmlMolc_Importer"/>
</dbReference>